<keyword evidence="8" id="KW-1185">Reference proteome</keyword>
<dbReference type="PRINTS" id="PR01590">
    <property type="entry name" value="HTHFIS"/>
</dbReference>
<name>A0ABU5IKV8_9BURK</name>
<dbReference type="Gene3D" id="3.30.450.40">
    <property type="match status" value="1"/>
</dbReference>
<protein>
    <submittedName>
        <fullName evidence="7">Sigma-54-dependent Fis family transcriptional regulator</fullName>
    </submittedName>
</protein>
<dbReference type="Proteomes" id="UP001293718">
    <property type="component" value="Unassembled WGS sequence"/>
</dbReference>
<dbReference type="SMART" id="SM00382">
    <property type="entry name" value="AAA"/>
    <property type="match status" value="1"/>
</dbReference>
<dbReference type="Gene3D" id="1.10.10.60">
    <property type="entry name" value="Homeodomain-like"/>
    <property type="match status" value="1"/>
</dbReference>
<dbReference type="InterPro" id="IPR025944">
    <property type="entry name" value="Sigma_54_int_dom_CS"/>
</dbReference>
<evidence type="ECO:0000256" key="2">
    <source>
        <dbReference type="ARBA" id="ARBA00022840"/>
    </source>
</evidence>
<dbReference type="InterPro" id="IPR002078">
    <property type="entry name" value="Sigma_54_int"/>
</dbReference>
<evidence type="ECO:0000256" key="5">
    <source>
        <dbReference type="ARBA" id="ARBA00023163"/>
    </source>
</evidence>
<dbReference type="Gene3D" id="3.40.50.300">
    <property type="entry name" value="P-loop containing nucleotide triphosphate hydrolases"/>
    <property type="match status" value="1"/>
</dbReference>
<dbReference type="Pfam" id="PF01590">
    <property type="entry name" value="GAF"/>
    <property type="match status" value="1"/>
</dbReference>
<proteinExistence type="predicted"/>
<evidence type="ECO:0000256" key="3">
    <source>
        <dbReference type="ARBA" id="ARBA00023015"/>
    </source>
</evidence>
<dbReference type="SUPFAM" id="SSF52540">
    <property type="entry name" value="P-loop containing nucleoside triphosphate hydrolases"/>
    <property type="match status" value="1"/>
</dbReference>
<dbReference type="InterPro" id="IPR003018">
    <property type="entry name" value="GAF"/>
</dbReference>
<dbReference type="InterPro" id="IPR058031">
    <property type="entry name" value="AAA_lid_NorR"/>
</dbReference>
<accession>A0ABU5IKV8</accession>
<dbReference type="Pfam" id="PF25601">
    <property type="entry name" value="AAA_lid_14"/>
    <property type="match status" value="1"/>
</dbReference>
<evidence type="ECO:0000256" key="4">
    <source>
        <dbReference type="ARBA" id="ARBA00023125"/>
    </source>
</evidence>
<dbReference type="PROSITE" id="PS00675">
    <property type="entry name" value="SIGMA54_INTERACT_1"/>
    <property type="match status" value="1"/>
</dbReference>
<keyword evidence="1" id="KW-0547">Nucleotide-binding</keyword>
<sequence length="662" mass="71720">MSPQDRTQAWLPFQALSVDDVMKAWERFLAGEVLVTSVISTALLNSWQRSLKSGVDPVSRAAPLAVRGDRLQRLRERNHELLEAARGLFDSVSQVLSESGSIMLLTDADGIVLEAAGNLGTLEAGQEIRLVEGGNWHEDAVGTNGIGTALATAAPAYVHAAEHFCEGIKSWSCAAAPIRAPVSNKIIGVVDISGPPNTFLVNNLTLAMTAAQQIERVLAEGAMRDRLQLLEVCLKRVSASDAAGMIALDRFGRLVHAAGQLPTRGIRIGEPLPGLDASGEVEAWAERLPAGFRADLFQPVVADGKAIGALVIVPQRPVRSSSPMEMKSEADSQRNSFAYLAGRSPALQAAMDRARQLAARRVTVLIEGETGTGKELFARALHGRESENGPFITFNCGAATKELIAGELFGHVRGAYTGATSEGRAGRFELAHGGTLCLDEIGELPAELQPVLLRVLEEGVLYRLGDTRPRRVDVRLLAMTHRDLRAEVEAGRFRRDLYHRIAVTRLKIPPLRERGNDVDLLIEHFSQQLAERHGVPKRHFPPDVLDALRAYAWPGNVRELRNVVESLLLVGDAVNVSCEELDEEIVAERAPSRPVATAPATPAAPEPASLEAAERLTITRAIQSVQGNLAQAARHLGISRSTLYRKVERYGLESIVRHADEA</sequence>
<evidence type="ECO:0000313" key="8">
    <source>
        <dbReference type="Proteomes" id="UP001293718"/>
    </source>
</evidence>
<keyword evidence="2" id="KW-0067">ATP-binding</keyword>
<gene>
    <name evidence="7" type="ORF">SM757_23345</name>
</gene>
<dbReference type="SUPFAM" id="SSF46689">
    <property type="entry name" value="Homeodomain-like"/>
    <property type="match status" value="1"/>
</dbReference>
<dbReference type="InterPro" id="IPR029016">
    <property type="entry name" value="GAF-like_dom_sf"/>
</dbReference>
<reference evidence="7 8" key="1">
    <citation type="submission" date="2023-11" db="EMBL/GenBank/DDBJ databases">
        <title>Draft genome of Azohydromonas lata strain H1 (DSM1123), a polyhydroxyalkanoate producer.</title>
        <authorList>
            <person name="Traversa D."/>
            <person name="D'Addabbo P."/>
            <person name="Pazzani C."/>
            <person name="Manzari C."/>
            <person name="Chiara M."/>
            <person name="Scrascia M."/>
        </authorList>
    </citation>
    <scope>NUCLEOTIDE SEQUENCE [LARGE SCALE GENOMIC DNA]</scope>
    <source>
        <strain evidence="7 8">H1</strain>
    </source>
</reference>
<dbReference type="EMBL" id="JAXOJX010000045">
    <property type="protein sequence ID" value="MDZ5459519.1"/>
    <property type="molecule type" value="Genomic_DNA"/>
</dbReference>
<dbReference type="Pfam" id="PF02954">
    <property type="entry name" value="HTH_8"/>
    <property type="match status" value="1"/>
</dbReference>
<keyword evidence="5" id="KW-0804">Transcription</keyword>
<comment type="caution">
    <text evidence="7">The sequence shown here is derived from an EMBL/GenBank/DDBJ whole genome shotgun (WGS) entry which is preliminary data.</text>
</comment>
<dbReference type="PROSITE" id="PS00688">
    <property type="entry name" value="SIGMA54_INTERACT_3"/>
    <property type="match status" value="1"/>
</dbReference>
<dbReference type="PANTHER" id="PTHR32071:SF81">
    <property type="entry name" value="PROPIONATE CATABOLISM OPERON REGULATORY PROTEIN"/>
    <property type="match status" value="1"/>
</dbReference>
<dbReference type="RefSeq" id="WP_322467232.1">
    <property type="nucleotide sequence ID" value="NZ_JAXOJX010000045.1"/>
</dbReference>
<dbReference type="PROSITE" id="PS50045">
    <property type="entry name" value="SIGMA54_INTERACT_4"/>
    <property type="match status" value="1"/>
</dbReference>
<feature type="domain" description="Sigma-54 factor interaction" evidence="6">
    <location>
        <begin position="340"/>
        <end position="569"/>
    </location>
</feature>
<keyword evidence="4" id="KW-0238">DNA-binding</keyword>
<keyword evidence="3" id="KW-0805">Transcription regulation</keyword>
<dbReference type="Gene3D" id="1.10.8.60">
    <property type="match status" value="1"/>
</dbReference>
<dbReference type="PANTHER" id="PTHR32071">
    <property type="entry name" value="TRANSCRIPTIONAL REGULATORY PROTEIN"/>
    <property type="match status" value="1"/>
</dbReference>
<dbReference type="InterPro" id="IPR002197">
    <property type="entry name" value="HTH_Fis"/>
</dbReference>
<dbReference type="Pfam" id="PF00158">
    <property type="entry name" value="Sigma54_activat"/>
    <property type="match status" value="1"/>
</dbReference>
<dbReference type="InterPro" id="IPR003593">
    <property type="entry name" value="AAA+_ATPase"/>
</dbReference>
<dbReference type="InterPro" id="IPR009057">
    <property type="entry name" value="Homeodomain-like_sf"/>
</dbReference>
<dbReference type="InterPro" id="IPR025662">
    <property type="entry name" value="Sigma_54_int_dom_ATP-bd_1"/>
</dbReference>
<evidence type="ECO:0000256" key="1">
    <source>
        <dbReference type="ARBA" id="ARBA00022741"/>
    </source>
</evidence>
<evidence type="ECO:0000313" key="7">
    <source>
        <dbReference type="EMBL" id="MDZ5459519.1"/>
    </source>
</evidence>
<organism evidence="7 8">
    <name type="scientific">Azohydromonas lata</name>
    <dbReference type="NCBI Taxonomy" id="45677"/>
    <lineage>
        <taxon>Bacteria</taxon>
        <taxon>Pseudomonadati</taxon>
        <taxon>Pseudomonadota</taxon>
        <taxon>Betaproteobacteria</taxon>
        <taxon>Burkholderiales</taxon>
        <taxon>Sphaerotilaceae</taxon>
        <taxon>Azohydromonas</taxon>
    </lineage>
</organism>
<evidence type="ECO:0000259" key="6">
    <source>
        <dbReference type="PROSITE" id="PS50045"/>
    </source>
</evidence>
<dbReference type="CDD" id="cd00009">
    <property type="entry name" value="AAA"/>
    <property type="match status" value="1"/>
</dbReference>
<dbReference type="InterPro" id="IPR027417">
    <property type="entry name" value="P-loop_NTPase"/>
</dbReference>